<sequence>MKKWKSKSSGHYFSDLIDYYNISITDQESKVLKELQNFSIWAGRFPFPLPEKEIEKFENNSLHLGKMNGRYEQILADLFERNISMMTEGR</sequence>
<protein>
    <submittedName>
        <fullName evidence="1">Uncharacterized protein</fullName>
    </submittedName>
</protein>
<accession>A0ABU3L2L9</accession>
<dbReference type="EMBL" id="JAVTTP010000001">
    <property type="protein sequence ID" value="MDT7827991.1"/>
    <property type="molecule type" value="Genomic_DNA"/>
</dbReference>
<evidence type="ECO:0000313" key="1">
    <source>
        <dbReference type="EMBL" id="MDT7827991.1"/>
    </source>
</evidence>
<name>A0ABU3L2L9_9FLAO</name>
<gene>
    <name evidence="1" type="ORF">RQM65_04850</name>
</gene>
<proteinExistence type="predicted"/>
<reference evidence="1 2" key="1">
    <citation type="submission" date="2023-09" db="EMBL/GenBank/DDBJ databases">
        <title>Novel taxa isolated from Blanes Bay.</title>
        <authorList>
            <person name="Rey-Velasco X."/>
            <person name="Lucena T."/>
        </authorList>
    </citation>
    <scope>NUCLEOTIDE SEQUENCE [LARGE SCALE GENOMIC DNA]</scope>
    <source>
        <strain evidence="1 2">S334</strain>
    </source>
</reference>
<comment type="caution">
    <text evidence="1">The sequence shown here is derived from an EMBL/GenBank/DDBJ whole genome shotgun (WGS) entry which is preliminary data.</text>
</comment>
<dbReference type="RefSeq" id="WP_314013122.1">
    <property type="nucleotide sequence ID" value="NZ_JAVTTP010000001.1"/>
</dbReference>
<organism evidence="1 2">
    <name type="scientific">Pricia mediterranea</name>
    <dbReference type="NCBI Taxonomy" id="3076079"/>
    <lineage>
        <taxon>Bacteria</taxon>
        <taxon>Pseudomonadati</taxon>
        <taxon>Bacteroidota</taxon>
        <taxon>Flavobacteriia</taxon>
        <taxon>Flavobacteriales</taxon>
        <taxon>Flavobacteriaceae</taxon>
        <taxon>Pricia</taxon>
    </lineage>
</organism>
<evidence type="ECO:0000313" key="2">
    <source>
        <dbReference type="Proteomes" id="UP001250656"/>
    </source>
</evidence>
<dbReference type="Proteomes" id="UP001250656">
    <property type="component" value="Unassembled WGS sequence"/>
</dbReference>
<keyword evidence="2" id="KW-1185">Reference proteome</keyword>